<evidence type="ECO:0000313" key="1">
    <source>
        <dbReference type="EMBL" id="GLC26064.1"/>
    </source>
</evidence>
<dbReference type="RefSeq" id="WP_284350534.1">
    <property type="nucleotide sequence ID" value="NZ_BRXS01000004.1"/>
</dbReference>
<protein>
    <recommendedName>
        <fullName evidence="3">AAA-like domain protein</fullName>
    </recommendedName>
</protein>
<name>A0AA37Q480_9BACT</name>
<dbReference type="PANTHER" id="PTHR30121">
    <property type="entry name" value="UNCHARACTERIZED PROTEIN YJGR-RELATED"/>
    <property type="match status" value="1"/>
</dbReference>
<accession>A0AA37Q480</accession>
<dbReference type="AlphaFoldDB" id="A0AA37Q480"/>
<proteinExistence type="predicted"/>
<comment type="caution">
    <text evidence="1">The sequence shown here is derived from an EMBL/GenBank/DDBJ whole genome shotgun (WGS) entry which is preliminary data.</text>
</comment>
<evidence type="ECO:0008006" key="3">
    <source>
        <dbReference type="Google" id="ProtNLM"/>
    </source>
</evidence>
<dbReference type="Proteomes" id="UP001161325">
    <property type="component" value="Unassembled WGS sequence"/>
</dbReference>
<dbReference type="Gene3D" id="3.40.50.300">
    <property type="entry name" value="P-loop containing nucleotide triphosphate hydrolases"/>
    <property type="match status" value="1"/>
</dbReference>
<gene>
    <name evidence="1" type="ORF">rosag_25770</name>
</gene>
<organism evidence="1 2">
    <name type="scientific">Roseisolibacter agri</name>
    <dbReference type="NCBI Taxonomy" id="2014610"/>
    <lineage>
        <taxon>Bacteria</taxon>
        <taxon>Pseudomonadati</taxon>
        <taxon>Gemmatimonadota</taxon>
        <taxon>Gemmatimonadia</taxon>
        <taxon>Gemmatimonadales</taxon>
        <taxon>Gemmatimonadaceae</taxon>
        <taxon>Roseisolibacter</taxon>
    </lineage>
</organism>
<sequence>MIASSPAPFGRVVATERRPNTAFEFHFWTSLDTPIGIGTIVRVVGDVPVGGARPTVYGVVTEGFAYTDLQTPLHDVLGHDGSPENPGYAATARAEIRLYTAAVLRQIPEEPLQPVPMGEVFLADDADVAVALRMDGYLKEGARTGVPVGVYRAGGMESPIYLDADFLVGPEAAHLNISGVSGLATKTSAVEWLLASLFAHFPAEKGSVAAICFNVKGPDLLFLDQPGKLDEADLALYERLEVPARPFDRVHYYAPYSAKGYSLATLRTHDALQHNVRPLQWGLNEVLQYAEVLLNKDDVDAKADALIDFIVERVVNKSFSDPLLKRAYQVRTFAELEEWFRDLLMAVEGKGSGDTWRTHHVATIRKVRNRLTNIALRCQGLVTDGTSTSDLPWGTFEDRAVYVVDVANLEEDAQDLIFARVVSKLREHLERRDLGVKHVVVFVDELNKYAPGDGQETYVRKMLLDIAERGRYLGLVLFGAQQFRSQVHRRVVGNSGTALYGRMDADELATPGYAVLSPAVKTKLATLAKGQLMVRHPHFTQPVFVRFPRPAVMTGREGVERFPQAAEPTLEAAVTRALRTLDPAVTLAWVQQTIALQDERAVLAARDRTLLTRPDDVRAYFAAQFRGIVTPRVVPTAPAAPPLRAVPADDPYGF</sequence>
<dbReference type="InterPro" id="IPR027417">
    <property type="entry name" value="P-loop_NTPase"/>
</dbReference>
<dbReference type="PANTHER" id="PTHR30121:SF6">
    <property type="entry name" value="SLR6007 PROTEIN"/>
    <property type="match status" value="1"/>
</dbReference>
<dbReference type="SUPFAM" id="SSF52540">
    <property type="entry name" value="P-loop containing nucleoside triphosphate hydrolases"/>
    <property type="match status" value="1"/>
</dbReference>
<evidence type="ECO:0000313" key="2">
    <source>
        <dbReference type="Proteomes" id="UP001161325"/>
    </source>
</evidence>
<dbReference type="InterPro" id="IPR051162">
    <property type="entry name" value="T4SS_component"/>
</dbReference>
<keyword evidence="2" id="KW-1185">Reference proteome</keyword>
<reference evidence="1" key="1">
    <citation type="submission" date="2022-08" db="EMBL/GenBank/DDBJ databases">
        <title>Draft genome sequencing of Roseisolibacter agri AW1220.</title>
        <authorList>
            <person name="Tobiishi Y."/>
            <person name="Tonouchi A."/>
        </authorList>
    </citation>
    <scope>NUCLEOTIDE SEQUENCE</scope>
    <source>
        <strain evidence="1">AW1220</strain>
    </source>
</reference>
<dbReference type="EMBL" id="BRXS01000004">
    <property type="protein sequence ID" value="GLC26064.1"/>
    <property type="molecule type" value="Genomic_DNA"/>
</dbReference>